<evidence type="ECO:0000256" key="3">
    <source>
        <dbReference type="ARBA" id="ARBA00022722"/>
    </source>
</evidence>
<name>A0A0X8JFS7_ACTRD</name>
<evidence type="ECO:0000313" key="9">
    <source>
        <dbReference type="Proteomes" id="UP000065220"/>
    </source>
</evidence>
<dbReference type="PANTHER" id="PTHR38039:SF1">
    <property type="entry name" value="TOXIN YOEB"/>
    <property type="match status" value="1"/>
</dbReference>
<organism evidence="8 9">
    <name type="scientific">Actinomyces radicidentis</name>
    <dbReference type="NCBI Taxonomy" id="111015"/>
    <lineage>
        <taxon>Bacteria</taxon>
        <taxon>Bacillati</taxon>
        <taxon>Actinomycetota</taxon>
        <taxon>Actinomycetes</taxon>
        <taxon>Actinomycetales</taxon>
        <taxon>Actinomycetaceae</taxon>
        <taxon>Actinomyces</taxon>
    </lineage>
</organism>
<dbReference type="PANTHER" id="PTHR38039">
    <property type="entry name" value="TOXIN YOEB"/>
    <property type="match status" value="1"/>
</dbReference>
<dbReference type="GO" id="GO:0004519">
    <property type="term" value="F:endonuclease activity"/>
    <property type="evidence" value="ECO:0007669"/>
    <property type="project" value="UniProtKB-KW"/>
</dbReference>
<evidence type="ECO:0000313" key="8">
    <source>
        <dbReference type="EMBL" id="AMD88043.1"/>
    </source>
</evidence>
<dbReference type="InterPro" id="IPR009614">
    <property type="entry name" value="YoeB_toxin"/>
</dbReference>
<evidence type="ECO:0000256" key="4">
    <source>
        <dbReference type="ARBA" id="ARBA00022759"/>
    </source>
</evidence>
<keyword evidence="9" id="KW-1185">Reference proteome</keyword>
<dbReference type="AlphaFoldDB" id="A0A0X8JFS7"/>
<evidence type="ECO:0000256" key="6">
    <source>
        <dbReference type="ARBA" id="ARBA00030388"/>
    </source>
</evidence>
<gene>
    <name evidence="8" type="ORF">AXF14_11245</name>
</gene>
<proteinExistence type="inferred from homology"/>
<keyword evidence="2" id="KW-1277">Toxin-antitoxin system</keyword>
<dbReference type="GO" id="GO:0016787">
    <property type="term" value="F:hydrolase activity"/>
    <property type="evidence" value="ECO:0007669"/>
    <property type="project" value="UniProtKB-KW"/>
</dbReference>
<dbReference type="InterPro" id="IPR035093">
    <property type="entry name" value="RelE/ParE_toxin_dom_sf"/>
</dbReference>
<keyword evidence="5" id="KW-0378">Hydrolase</keyword>
<dbReference type="OrthoDB" id="9801102at2"/>
<keyword evidence="3" id="KW-0540">Nuclease</keyword>
<dbReference type="STRING" id="111015.AXF14_11245"/>
<dbReference type="RefSeq" id="WP_067943275.1">
    <property type="nucleotide sequence ID" value="NZ_CP014228.1"/>
</dbReference>
<keyword evidence="4" id="KW-0255">Endonuclease</keyword>
<evidence type="ECO:0000256" key="2">
    <source>
        <dbReference type="ARBA" id="ARBA00022649"/>
    </source>
</evidence>
<comment type="similarity">
    <text evidence="1">Belongs to the YoeB family.</text>
</comment>
<reference evidence="9" key="1">
    <citation type="submission" date="2016-02" db="EMBL/GenBank/DDBJ databases">
        <authorList>
            <person name="Holder M.E."/>
            <person name="Ajami N.J."/>
            <person name="Petrosino J.F."/>
        </authorList>
    </citation>
    <scope>NUCLEOTIDE SEQUENCE [LARGE SCALE GENOMIC DNA]</scope>
    <source>
        <strain evidence="9">CCUG 36733</strain>
    </source>
</reference>
<dbReference type="Gene3D" id="3.30.2310.20">
    <property type="entry name" value="RelE-like"/>
    <property type="match status" value="1"/>
</dbReference>
<evidence type="ECO:0000256" key="1">
    <source>
        <dbReference type="ARBA" id="ARBA00008172"/>
    </source>
</evidence>
<dbReference type="KEGG" id="ard:AXF14_11245"/>
<evidence type="ECO:0000256" key="7">
    <source>
        <dbReference type="ARBA" id="ARBA00050056"/>
    </source>
</evidence>
<accession>A0A0X8JFS7</accession>
<dbReference type="SUPFAM" id="SSF143011">
    <property type="entry name" value="RelE-like"/>
    <property type="match status" value="1"/>
</dbReference>
<dbReference type="GO" id="GO:0006401">
    <property type="term" value="P:RNA catabolic process"/>
    <property type="evidence" value="ECO:0007669"/>
    <property type="project" value="InterPro"/>
</dbReference>
<dbReference type="NCBIfam" id="TIGR02116">
    <property type="entry name" value="toxin_Txe_YoeB"/>
    <property type="match status" value="1"/>
</dbReference>
<dbReference type="GO" id="GO:0045892">
    <property type="term" value="P:negative regulation of DNA-templated transcription"/>
    <property type="evidence" value="ECO:0007669"/>
    <property type="project" value="TreeGrafter"/>
</dbReference>
<sequence>MRLVLTPYGWADSTYWLTADRQTLIRNDRLIEDALPDPTSGIGKPERVGHVLAGTWSRCITEEHRLVHLVAGDDLVILQAHFHYP</sequence>
<dbReference type="Pfam" id="PF06769">
    <property type="entry name" value="YoeB_toxin"/>
    <property type="match status" value="1"/>
</dbReference>
<protein>
    <recommendedName>
        <fullName evidence="7">Endoribonuclease YoeB</fullName>
    </recommendedName>
    <alternativeName>
        <fullName evidence="6">Putative mRNA interferase YoeB</fullName>
    </alternativeName>
</protein>
<dbReference type="Proteomes" id="UP000065220">
    <property type="component" value="Chromosome"/>
</dbReference>
<evidence type="ECO:0000256" key="5">
    <source>
        <dbReference type="ARBA" id="ARBA00022801"/>
    </source>
</evidence>
<dbReference type="EMBL" id="CP014228">
    <property type="protein sequence ID" value="AMD88043.1"/>
    <property type="molecule type" value="Genomic_DNA"/>
</dbReference>